<sequence>MSTSLTVALLAVLTTVGLVGSVVSDGAASLVWAVTTVAVAGLLAWRLRSAPPGMGLVAAFVTGILVVSAGLPVAIVMTEDAGGSGSRGAAKPAGVAPGSASPVADPSTELRRAVAKAGELPGGAESILSIDIDENTTRVTTLDLTTGQRVSAYFSHSSDTWYEPSRSSTNDRADAAFKASDIAGLDLTATATKVTAAADTIGIDRTSPHASDGIEIERRSGDKKLVATFSMSGVDIETDGAGALPDNLALAKVDGLLPTAERLLRTNGLDPAQPVIDELQYRVFASNAGSVGSGRGTVEMRINGAGRSGTLKETVGKFPEVSLTPSRSASSSAFALRVITSAGIERARADLEKRFTVLPIDAHALGLEIDEDSRARSSSRAAPPVMEVGLGPGSRSSAYYALDGTYLRAD</sequence>
<reference evidence="3 4" key="1">
    <citation type="submission" date="2016-02" db="EMBL/GenBank/DDBJ databases">
        <authorList>
            <person name="Teng J.L."/>
            <person name="Tang Y."/>
            <person name="Huang Y."/>
            <person name="Guo F."/>
            <person name="Wei W."/>
            <person name="Chen J.H."/>
            <person name="Wong S.Y."/>
            <person name="Lau S.K."/>
            <person name="Woo P.C."/>
        </authorList>
    </citation>
    <scope>NUCLEOTIDE SEQUENCE [LARGE SCALE GENOMIC DNA]</scope>
    <source>
        <strain evidence="3 4">JCM 13375</strain>
    </source>
</reference>
<name>A0A137ZDL1_9ACTN</name>
<keyword evidence="2" id="KW-0812">Transmembrane</keyword>
<organism evidence="3 4">
    <name type="scientific">Tsukamurella pseudospumae</name>
    <dbReference type="NCBI Taxonomy" id="239498"/>
    <lineage>
        <taxon>Bacteria</taxon>
        <taxon>Bacillati</taxon>
        <taxon>Actinomycetota</taxon>
        <taxon>Actinomycetes</taxon>
        <taxon>Mycobacteriales</taxon>
        <taxon>Tsukamurellaceae</taxon>
        <taxon>Tsukamurella</taxon>
    </lineage>
</organism>
<evidence type="ECO:0000256" key="2">
    <source>
        <dbReference type="SAM" id="Phobius"/>
    </source>
</evidence>
<dbReference type="Proteomes" id="UP000070409">
    <property type="component" value="Unassembled WGS sequence"/>
</dbReference>
<protein>
    <submittedName>
        <fullName evidence="3">Uncharacterized protein</fullName>
    </submittedName>
</protein>
<dbReference type="EMBL" id="LSRE01000018">
    <property type="protein sequence ID" value="KXO96278.1"/>
    <property type="molecule type" value="Genomic_DNA"/>
</dbReference>
<evidence type="ECO:0000256" key="1">
    <source>
        <dbReference type="SAM" id="MobiDB-lite"/>
    </source>
</evidence>
<gene>
    <name evidence="3" type="ORF">AXK61_22435</name>
</gene>
<evidence type="ECO:0000313" key="3">
    <source>
        <dbReference type="EMBL" id="KXO96278.1"/>
    </source>
</evidence>
<evidence type="ECO:0000313" key="4">
    <source>
        <dbReference type="Proteomes" id="UP000070409"/>
    </source>
</evidence>
<keyword evidence="2" id="KW-1133">Transmembrane helix</keyword>
<feature type="transmembrane region" description="Helical" evidence="2">
    <location>
        <begin position="57"/>
        <end position="77"/>
    </location>
</feature>
<proteinExistence type="predicted"/>
<comment type="caution">
    <text evidence="3">The sequence shown here is derived from an EMBL/GenBank/DDBJ whole genome shotgun (WGS) entry which is preliminary data.</text>
</comment>
<feature type="transmembrane region" description="Helical" evidence="2">
    <location>
        <begin position="27"/>
        <end position="45"/>
    </location>
</feature>
<dbReference type="RefSeq" id="WP_068745958.1">
    <property type="nucleotide sequence ID" value="NZ_LSRE01000018.1"/>
</dbReference>
<feature type="region of interest" description="Disordered" evidence="1">
    <location>
        <begin position="86"/>
        <end position="106"/>
    </location>
</feature>
<keyword evidence="2" id="KW-0472">Membrane</keyword>
<keyword evidence="4" id="KW-1185">Reference proteome</keyword>
<accession>A0A137ZDL1</accession>